<keyword evidence="2" id="KW-1133">Transmembrane helix</keyword>
<keyword evidence="2" id="KW-0472">Membrane</keyword>
<organism evidence="3 4">
    <name type="scientific">Symbiodinium microadriaticum</name>
    <name type="common">Dinoflagellate</name>
    <name type="synonym">Zooxanthella microadriatica</name>
    <dbReference type="NCBI Taxonomy" id="2951"/>
    <lineage>
        <taxon>Eukaryota</taxon>
        <taxon>Sar</taxon>
        <taxon>Alveolata</taxon>
        <taxon>Dinophyceae</taxon>
        <taxon>Suessiales</taxon>
        <taxon>Symbiodiniaceae</taxon>
        <taxon>Symbiodinium</taxon>
    </lineage>
</organism>
<sequence>MEEWVIGTTMDEDWPEEEHKTNLRMSQIDYEALASGGAITTKAPAPVSSEAKPAAKAAAKADSDAPTATAEAPRVAPADEAKKPEPAAPAADPFGSSGDEASPRAPSNAPAAAKEATKTPSPPTATVQADPFGSSGEEEAPKPVPKKASKKPAKSDTYRPRAGKSKRRKDRREGRILFAAVLQGLLGGLLSYFSRAMEGRSAGSRAADPAPAEQPEQPEQPEPSSSSGIRRSPYEEVDEDIAAALDVQFGVATAVPTAEDPLVVTVEPTREESRGTIRFAELSSLRDLPQVEHFAHPLDPFADSDADAPSGAAPAAGYPAPAAPKDPFADSEDESGPLLPGPPAEASTRRASQAKALFALQVKKPKARPGEKKPSPDDAAAASTSSGKKPARAKPKKAPLKAAQDSDGEDVGF</sequence>
<accession>A0A1Q9E357</accession>
<evidence type="ECO:0000256" key="2">
    <source>
        <dbReference type="SAM" id="Phobius"/>
    </source>
</evidence>
<feature type="region of interest" description="Disordered" evidence="1">
    <location>
        <begin position="296"/>
        <end position="413"/>
    </location>
</feature>
<evidence type="ECO:0000313" key="3">
    <source>
        <dbReference type="EMBL" id="OLQ01833.1"/>
    </source>
</evidence>
<keyword evidence="4" id="KW-1185">Reference proteome</keyword>
<feature type="region of interest" description="Disordered" evidence="1">
    <location>
        <begin position="1"/>
        <end position="20"/>
    </location>
</feature>
<proteinExistence type="predicted"/>
<feature type="compositionally biased region" description="Low complexity" evidence="1">
    <location>
        <begin position="377"/>
        <end position="388"/>
    </location>
</feature>
<feature type="compositionally biased region" description="Low complexity" evidence="1">
    <location>
        <begin position="42"/>
        <end position="70"/>
    </location>
</feature>
<keyword evidence="2" id="KW-0812">Transmembrane</keyword>
<feature type="region of interest" description="Disordered" evidence="1">
    <location>
        <begin position="199"/>
        <end position="237"/>
    </location>
</feature>
<dbReference type="EMBL" id="LSRX01000280">
    <property type="protein sequence ID" value="OLQ01833.1"/>
    <property type="molecule type" value="Genomic_DNA"/>
</dbReference>
<feature type="compositionally biased region" description="Basic residues" evidence="1">
    <location>
        <begin position="161"/>
        <end position="170"/>
    </location>
</feature>
<evidence type="ECO:0000313" key="4">
    <source>
        <dbReference type="Proteomes" id="UP000186817"/>
    </source>
</evidence>
<evidence type="ECO:0000256" key="1">
    <source>
        <dbReference type="SAM" id="MobiDB-lite"/>
    </source>
</evidence>
<dbReference type="AlphaFoldDB" id="A0A1Q9E357"/>
<reference evidence="3 4" key="1">
    <citation type="submission" date="2016-02" db="EMBL/GenBank/DDBJ databases">
        <title>Genome analysis of coral dinoflagellate symbionts highlights evolutionary adaptations to a symbiotic lifestyle.</title>
        <authorList>
            <person name="Aranda M."/>
            <person name="Li Y."/>
            <person name="Liew Y.J."/>
            <person name="Baumgarten S."/>
            <person name="Simakov O."/>
            <person name="Wilson M."/>
            <person name="Piel J."/>
            <person name="Ashoor H."/>
            <person name="Bougouffa S."/>
            <person name="Bajic V.B."/>
            <person name="Ryu T."/>
            <person name="Ravasi T."/>
            <person name="Bayer T."/>
            <person name="Micklem G."/>
            <person name="Kim H."/>
            <person name="Bhak J."/>
            <person name="Lajeunesse T.C."/>
            <person name="Voolstra C.R."/>
        </authorList>
    </citation>
    <scope>NUCLEOTIDE SEQUENCE [LARGE SCALE GENOMIC DNA]</scope>
    <source>
        <strain evidence="3 4">CCMP2467</strain>
    </source>
</reference>
<feature type="compositionally biased region" description="Low complexity" evidence="1">
    <location>
        <begin position="103"/>
        <end position="114"/>
    </location>
</feature>
<feature type="compositionally biased region" description="Low complexity" evidence="1">
    <location>
        <begin position="206"/>
        <end position="227"/>
    </location>
</feature>
<dbReference type="Proteomes" id="UP000186817">
    <property type="component" value="Unassembled WGS sequence"/>
</dbReference>
<feature type="region of interest" description="Disordered" evidence="1">
    <location>
        <begin position="41"/>
        <end position="174"/>
    </location>
</feature>
<gene>
    <name evidence="3" type="ORF">AK812_SmicGene15382</name>
</gene>
<feature type="transmembrane region" description="Helical" evidence="2">
    <location>
        <begin position="176"/>
        <end position="194"/>
    </location>
</feature>
<name>A0A1Q9E357_SYMMI</name>
<protein>
    <submittedName>
        <fullName evidence="3">Uncharacterized protein</fullName>
    </submittedName>
</protein>
<feature type="compositionally biased region" description="Low complexity" evidence="1">
    <location>
        <begin position="297"/>
        <end position="326"/>
    </location>
</feature>
<comment type="caution">
    <text evidence="3">The sequence shown here is derived from an EMBL/GenBank/DDBJ whole genome shotgun (WGS) entry which is preliminary data.</text>
</comment>
<feature type="compositionally biased region" description="Basic residues" evidence="1">
    <location>
        <begin position="389"/>
        <end position="399"/>
    </location>
</feature>